<dbReference type="InParanoid" id="M3Z1J8"/>
<dbReference type="HOGENOM" id="CLU_2164181_0_0_1"/>
<organism evidence="3">
    <name type="scientific">Mustela putorius furo</name>
    <name type="common">European domestic ferret</name>
    <name type="synonym">Mustela furo</name>
    <dbReference type="NCBI Taxonomy" id="9669"/>
    <lineage>
        <taxon>Eukaryota</taxon>
        <taxon>Metazoa</taxon>
        <taxon>Chordata</taxon>
        <taxon>Craniata</taxon>
        <taxon>Vertebrata</taxon>
        <taxon>Euteleostomi</taxon>
        <taxon>Mammalia</taxon>
        <taxon>Eutheria</taxon>
        <taxon>Laurasiatheria</taxon>
        <taxon>Carnivora</taxon>
        <taxon>Caniformia</taxon>
        <taxon>Musteloidea</taxon>
        <taxon>Mustelidae</taxon>
        <taxon>Mustelinae</taxon>
        <taxon>Mustela</taxon>
    </lineage>
</organism>
<reference evidence="3" key="1">
    <citation type="submission" date="2024-06" db="UniProtKB">
        <authorList>
            <consortium name="Ensembl"/>
        </authorList>
    </citation>
    <scope>IDENTIFICATION</scope>
</reference>
<dbReference type="AlphaFoldDB" id="M3Z1J8"/>
<feature type="transmembrane region" description="Helical" evidence="2">
    <location>
        <begin position="42"/>
        <end position="60"/>
    </location>
</feature>
<sequence length="111" mass="12922">NHAAQDVFQLLTRVVSKIANFTWQFSPTLSCSKTFCNPPKHVVLEICLLTTATCFFFFSLHQRMDDSRRWEAGRETSSSRSGKLSKEGRSWRILKVEAWWIQMARPTRLRG</sequence>
<protein>
    <submittedName>
        <fullName evidence="3">Uncharacterized protein</fullName>
    </submittedName>
</protein>
<name>M3Z1J8_MUSPF</name>
<keyword evidence="2" id="KW-0472">Membrane</keyword>
<accession>M3Z1J8</accession>
<evidence type="ECO:0000256" key="1">
    <source>
        <dbReference type="SAM" id="MobiDB-lite"/>
    </source>
</evidence>
<evidence type="ECO:0000256" key="2">
    <source>
        <dbReference type="SAM" id="Phobius"/>
    </source>
</evidence>
<keyword evidence="2" id="KW-1133">Transmembrane helix</keyword>
<dbReference type="EMBL" id="AEYP01082750">
    <property type="status" value="NOT_ANNOTATED_CDS"/>
    <property type="molecule type" value="Genomic_DNA"/>
</dbReference>
<keyword evidence="2" id="KW-0812">Transmembrane</keyword>
<proteinExistence type="predicted"/>
<dbReference type="EMBL" id="AEYP01082751">
    <property type="status" value="NOT_ANNOTATED_CDS"/>
    <property type="molecule type" value="Genomic_DNA"/>
</dbReference>
<evidence type="ECO:0000313" key="3">
    <source>
        <dbReference type="Ensembl" id="ENSMPUP00000017460.1"/>
    </source>
</evidence>
<feature type="region of interest" description="Disordered" evidence="1">
    <location>
        <begin position="66"/>
        <end position="87"/>
    </location>
</feature>
<dbReference type="Ensembl" id="ENSMPUT00000017719.1">
    <property type="protein sequence ID" value="ENSMPUP00000017460.1"/>
    <property type="gene ID" value="ENSMPUG00000017573.1"/>
</dbReference>